<name>A0A813XWC1_ADIRI</name>
<comment type="caution">
    <text evidence="3">The sequence shown here is derived from an EMBL/GenBank/DDBJ whole genome shotgun (WGS) entry which is preliminary data.</text>
</comment>
<evidence type="ECO:0000256" key="2">
    <source>
        <dbReference type="SAM" id="Phobius"/>
    </source>
</evidence>
<dbReference type="Proteomes" id="UP000663828">
    <property type="component" value="Unassembled WGS sequence"/>
</dbReference>
<reference evidence="3" key="1">
    <citation type="submission" date="2021-02" db="EMBL/GenBank/DDBJ databases">
        <authorList>
            <person name="Nowell W R."/>
        </authorList>
    </citation>
    <scope>NUCLEOTIDE SEQUENCE</scope>
</reference>
<keyword evidence="2" id="KW-0472">Membrane</keyword>
<evidence type="ECO:0000256" key="1">
    <source>
        <dbReference type="ARBA" id="ARBA00022729"/>
    </source>
</evidence>
<feature type="transmembrane region" description="Helical" evidence="2">
    <location>
        <begin position="1364"/>
        <end position="1385"/>
    </location>
</feature>
<dbReference type="SUPFAM" id="SSF69318">
    <property type="entry name" value="Integrin alpha N-terminal domain"/>
    <property type="match status" value="1"/>
</dbReference>
<protein>
    <submittedName>
        <fullName evidence="3">Uncharacterized protein</fullName>
    </submittedName>
</protein>
<keyword evidence="2" id="KW-1133">Transmembrane helix</keyword>
<organism evidence="3 4">
    <name type="scientific">Adineta ricciae</name>
    <name type="common">Rotifer</name>
    <dbReference type="NCBI Taxonomy" id="249248"/>
    <lineage>
        <taxon>Eukaryota</taxon>
        <taxon>Metazoa</taxon>
        <taxon>Spiralia</taxon>
        <taxon>Gnathifera</taxon>
        <taxon>Rotifera</taxon>
        <taxon>Eurotatoria</taxon>
        <taxon>Bdelloidea</taxon>
        <taxon>Adinetida</taxon>
        <taxon>Adinetidae</taxon>
        <taxon>Adineta</taxon>
    </lineage>
</organism>
<dbReference type="PANTHER" id="PTHR44103">
    <property type="entry name" value="PROPROTEIN CONVERTASE P"/>
    <property type="match status" value="1"/>
</dbReference>
<dbReference type="PANTHER" id="PTHR44103:SF1">
    <property type="entry name" value="PROPROTEIN CONVERTASE P"/>
    <property type="match status" value="1"/>
</dbReference>
<feature type="transmembrane region" description="Helical" evidence="2">
    <location>
        <begin position="403"/>
        <end position="424"/>
    </location>
</feature>
<dbReference type="InterPro" id="IPR028994">
    <property type="entry name" value="Integrin_alpha_N"/>
</dbReference>
<feature type="transmembrane region" description="Helical" evidence="2">
    <location>
        <begin position="955"/>
        <end position="973"/>
    </location>
</feature>
<dbReference type="Pfam" id="PF13517">
    <property type="entry name" value="FG-GAP_3"/>
    <property type="match status" value="2"/>
</dbReference>
<gene>
    <name evidence="3" type="ORF">XAT740_LOCUS6489</name>
</gene>
<keyword evidence="4" id="KW-1185">Reference proteome</keyword>
<proteinExistence type="predicted"/>
<feature type="transmembrane region" description="Helical" evidence="2">
    <location>
        <begin position="47"/>
        <end position="67"/>
    </location>
</feature>
<dbReference type="InterPro" id="IPR013517">
    <property type="entry name" value="FG-GAP"/>
</dbReference>
<evidence type="ECO:0000313" key="3">
    <source>
        <dbReference type="EMBL" id="CAF0870926.1"/>
    </source>
</evidence>
<sequence length="1794" mass="209774">MIPFKAFYHETIRRIRDYNIFIREENDYDDENPTNEREIVKEQKYATWLYILLLFISIYILFFANLIQHQQHTIVISNITLNMFKKLSFEYDKTLLCPCSNINIPQKNFIDHIIKFHPVCSSIFVSEQWINSLYLRNASIYGTNDFRSTAYSQFRLLSDLCSFSREITDEIEKNFNNDEIITDYLLSENQLESKVNKTIEFLRKSLSVRINLFLNYLRSIILGNFLVSALNTNYLLTIVNSLTDPRLASTDTCYVFRNDLEKHLIGCSHFNSVGKVSFDNLSDVTMSMYYDYLEWRENDSNDSMVDGFYTSCLPFEGLLQSTLDCLYEYQCIELLMKRFRNIIKMNINWNNSLLISDKEKKSISHYLNDLFVEEWLTKKNYTEYFHKCSPSLCSYTISNRTNFSYSITLLISLYGGLILILRLFTPFLVKIFFKFKHFIINHHNYNFLTSLKNNIQFFIEHMKKLNLFKQTNRRTEIHLKQQKISTRVYFIFFLGLSTTLIIYNLINTEIIQITKMNPTLNDYDELQKISSSTCQCPCSNVIISYEKFISFSPKFHEICRSELISEEWLMILEQTRMGYEFSDWRNVAFSHLKFISEMCQISKKTIDDAIDRFLSNPFIVLNLLSQEMFYKQINATFDEFSRSIIKYFHLFIKITQIQNQVDQPYFGPIRKIGMRPENSNPVATFTRKTGSDHIHVEINFQLRGPRYSNSSNCICAIDANCQIPVNIFDFDRGSTRNPISIHRYTAYGIVQGCSTINSVMLSTFECYYNHSGCLSSLLNYSKKTYIGMVENPSRFSVSPLIYHSETSRFPPNTSISRIIDEIMVEQWNPLSSYEQFYRSCSPKSCSYLEKVRAKNVVEVIITFISTISGLRFILRIIIPQMIRLIYYLIDKFKRRREQQEQNRPKRCERWRKFIIKFFKSSSNHLTNFNIFYFRDFSHKIDQRTAKQLGRYATRLYLILFIGILLLLTLYNFVEKQKFTKIFENLSLNLTKELFLFYKDDIKCPCSSIASSYNWSVEIDTKFHQICSSPFASKEGRNNLTLNLISNLSSYSLYDYRRYLSAHLQYLEELCQLSQETVQISIQQLNSSLFFTPELLIEEKFDRHIERILEQIKFNTAKTLFSYFYLIRSVHHGNGMITTYGTNYKYFNPWNFLLQIHILTLPLIYDDQCSCALSSNCTTQAKFIEENSYEIPGLKIGCLPTESFRLSTLECFYNQTCLNFIGFYVKSPSFNALRFDKTSRFALNTTIDYFINELFIEQWKVTKNYSAYFHQCLPFICLRTIVKRFNFLHSITILLAFQGGLTIVLKWICPKLIEIFYKIEKYRRHRRNTIRPVRNINNKCNTDRDFLSTNDTSSRNVNNSIRCSFKLISLFGLLILLITIVVIYSIRIIQTQFTQTIFTTIDITKHISTDTTSNTIKTTTTTTTRTRRTTLKSKCPFEFDFVVTNRNSSSISLDSHIINDFNGDQNLDIAFLDNKKRFVKVLLGYGNGSFRETIAIGKILPLEHGTIASGYFDNDNHLDIIVLDLSLAFMLIFFGNGTGLFSKRFPKIFIKDFQNPLDMAIGDFNEDKHDDIALAMGVENSVAIFIGNGDGRFSTQKDFYTGLNSFTTKITIVDLNNDNHQDISVLNELNREIGVFLGFGNGSFQELITSFTGGRYYGYSFAFGHFNHDDLIDVVVQYSHSNFIIVMFGFGNGSFSERKKISTGKLSNNRQIYAKDFNGDQIVDIGFGLDDKKTRNILIGDGFGDFDIEPIFSSHFKYEVSIWIGIGDFNNDEYIDIIEVDISSEKQEIFLNKCQ</sequence>
<dbReference type="EMBL" id="CAJNOR010000295">
    <property type="protein sequence ID" value="CAF0870926.1"/>
    <property type="molecule type" value="Genomic_DNA"/>
</dbReference>
<feature type="transmembrane region" description="Helical" evidence="2">
    <location>
        <begin position="1286"/>
        <end position="1308"/>
    </location>
</feature>
<evidence type="ECO:0000313" key="4">
    <source>
        <dbReference type="Proteomes" id="UP000663828"/>
    </source>
</evidence>
<accession>A0A813XWC1</accession>
<dbReference type="Gene3D" id="2.130.10.130">
    <property type="entry name" value="Integrin alpha, N-terminal"/>
    <property type="match status" value="1"/>
</dbReference>
<keyword evidence="1" id="KW-0732">Signal</keyword>
<keyword evidence="2" id="KW-0812">Transmembrane</keyword>
<feature type="transmembrane region" description="Helical" evidence="2">
    <location>
        <begin position="488"/>
        <end position="506"/>
    </location>
</feature>
<feature type="transmembrane region" description="Helical" evidence="2">
    <location>
        <begin position="1519"/>
        <end position="1540"/>
    </location>
</feature>